<sequence length="193" mass="19855">MDATQVPDDGGRRAGVLALGACSVTTAAGASQRGPATTLGLDAGQVRLDLQGAPVQTWGYNGTVPGPEIRLRGGETLRVPLRNGLPDPTTVHWHGISLVNAMDGAPFLTQPQVEPGTGFDYEFVVPEAGTHAAPLATPKAPAGPAPSTTTRSAAAGGARRDRPRRRVPGQPPHPGDVVTPDEADHQRPPGGRP</sequence>
<dbReference type="RefSeq" id="WP_172168631.1">
    <property type="nucleotide sequence ID" value="NZ_CP053564.1"/>
</dbReference>
<dbReference type="EMBL" id="CP053564">
    <property type="protein sequence ID" value="QJY50757.1"/>
    <property type="molecule type" value="Genomic_DNA"/>
</dbReference>
<dbReference type="GO" id="GO:0016491">
    <property type="term" value="F:oxidoreductase activity"/>
    <property type="evidence" value="ECO:0007669"/>
    <property type="project" value="TreeGrafter"/>
</dbReference>
<evidence type="ECO:0000313" key="3">
    <source>
        <dbReference type="EMBL" id="QJY50757.1"/>
    </source>
</evidence>
<accession>A0A6M6JUN6</accession>
<organism evidence="3 4">
    <name type="scientific">Pseudonocardia broussonetiae</name>
    <dbReference type="NCBI Taxonomy" id="2736640"/>
    <lineage>
        <taxon>Bacteria</taxon>
        <taxon>Bacillati</taxon>
        <taxon>Actinomycetota</taxon>
        <taxon>Actinomycetes</taxon>
        <taxon>Pseudonocardiales</taxon>
        <taxon>Pseudonocardiaceae</taxon>
        <taxon>Pseudonocardia</taxon>
    </lineage>
</organism>
<protein>
    <submittedName>
        <fullName evidence="3">Multicopper oxidase domain-containing protein</fullName>
    </submittedName>
</protein>
<dbReference type="InterPro" id="IPR045087">
    <property type="entry name" value="Cu-oxidase_fam"/>
</dbReference>
<dbReference type="GO" id="GO:0005507">
    <property type="term" value="F:copper ion binding"/>
    <property type="evidence" value="ECO:0007669"/>
    <property type="project" value="InterPro"/>
</dbReference>
<evidence type="ECO:0000313" key="4">
    <source>
        <dbReference type="Proteomes" id="UP000505377"/>
    </source>
</evidence>
<dbReference type="AlphaFoldDB" id="A0A6M6JUN6"/>
<dbReference type="InterPro" id="IPR008972">
    <property type="entry name" value="Cupredoxin"/>
</dbReference>
<feature type="compositionally biased region" description="Low complexity" evidence="1">
    <location>
        <begin position="133"/>
        <end position="157"/>
    </location>
</feature>
<dbReference type="KEGG" id="pbro:HOP40_20075"/>
<dbReference type="InterPro" id="IPR011707">
    <property type="entry name" value="Cu-oxidase-like_N"/>
</dbReference>
<dbReference type="Pfam" id="PF07732">
    <property type="entry name" value="Cu-oxidase_3"/>
    <property type="match status" value="1"/>
</dbReference>
<dbReference type="Proteomes" id="UP000505377">
    <property type="component" value="Chromosome"/>
</dbReference>
<dbReference type="Gene3D" id="2.60.40.420">
    <property type="entry name" value="Cupredoxins - blue copper proteins"/>
    <property type="match status" value="1"/>
</dbReference>
<proteinExistence type="predicted"/>
<gene>
    <name evidence="3" type="ORF">HOP40_20075</name>
</gene>
<dbReference type="PANTHER" id="PTHR11709">
    <property type="entry name" value="MULTI-COPPER OXIDASE"/>
    <property type="match status" value="1"/>
</dbReference>
<evidence type="ECO:0000256" key="1">
    <source>
        <dbReference type="SAM" id="MobiDB-lite"/>
    </source>
</evidence>
<reference evidence="3 4" key="1">
    <citation type="submission" date="2020-05" db="EMBL/GenBank/DDBJ databases">
        <authorList>
            <person name="Mo P."/>
        </authorList>
    </citation>
    <scope>NUCLEOTIDE SEQUENCE [LARGE SCALE GENOMIC DNA]</scope>
    <source>
        <strain evidence="3 4">Gen01</strain>
    </source>
</reference>
<dbReference type="GO" id="GO:0030288">
    <property type="term" value="C:outer membrane-bounded periplasmic space"/>
    <property type="evidence" value="ECO:0007669"/>
    <property type="project" value="TreeGrafter"/>
</dbReference>
<keyword evidence="4" id="KW-1185">Reference proteome</keyword>
<dbReference type="PANTHER" id="PTHR11709:SF2">
    <property type="entry name" value="MULTICOPPER OXIDASE LPR1"/>
    <property type="match status" value="1"/>
</dbReference>
<feature type="region of interest" description="Disordered" evidence="1">
    <location>
        <begin position="133"/>
        <end position="193"/>
    </location>
</feature>
<evidence type="ECO:0000259" key="2">
    <source>
        <dbReference type="Pfam" id="PF07732"/>
    </source>
</evidence>
<feature type="domain" description="Plastocyanin-like" evidence="2">
    <location>
        <begin position="51"/>
        <end position="131"/>
    </location>
</feature>
<name>A0A6M6JUN6_9PSEU</name>
<dbReference type="SUPFAM" id="SSF49503">
    <property type="entry name" value="Cupredoxins"/>
    <property type="match status" value="1"/>
</dbReference>